<keyword evidence="1 5" id="KW-0808">Transferase</keyword>
<evidence type="ECO:0000256" key="5">
    <source>
        <dbReference type="RuleBase" id="RU003330"/>
    </source>
</evidence>
<accession>A0A9D2LIQ4</accession>
<dbReference type="EMBL" id="DWZJ01000057">
    <property type="protein sequence ID" value="HJB13423.1"/>
    <property type="molecule type" value="Genomic_DNA"/>
</dbReference>
<evidence type="ECO:0000256" key="3">
    <source>
        <dbReference type="ARBA" id="ARBA00022741"/>
    </source>
</evidence>
<dbReference type="InterPro" id="IPR000850">
    <property type="entry name" value="Adenylat/UMP-CMP_kin"/>
</dbReference>
<dbReference type="Proteomes" id="UP000823824">
    <property type="component" value="Unassembled WGS sequence"/>
</dbReference>
<feature type="non-terminal residue" evidence="7">
    <location>
        <position position="68"/>
    </location>
</feature>
<dbReference type="PANTHER" id="PTHR23359">
    <property type="entry name" value="NUCLEOTIDE KINASE"/>
    <property type="match status" value="1"/>
</dbReference>
<dbReference type="GO" id="GO:0005737">
    <property type="term" value="C:cytoplasm"/>
    <property type="evidence" value="ECO:0007669"/>
    <property type="project" value="UniProtKB-SubCell"/>
</dbReference>
<dbReference type="PRINTS" id="PR00094">
    <property type="entry name" value="ADENYLTKNASE"/>
</dbReference>
<dbReference type="EC" id="2.7.4.3" evidence="6"/>
<comment type="subcellular location">
    <subcellularLocation>
        <location evidence="6">Cytoplasm</location>
    </subcellularLocation>
</comment>
<comment type="subunit">
    <text evidence="6">Monomer.</text>
</comment>
<dbReference type="GO" id="GO:0004017">
    <property type="term" value="F:AMP kinase activity"/>
    <property type="evidence" value="ECO:0007669"/>
    <property type="project" value="UniProtKB-EC"/>
</dbReference>
<reference evidence="7" key="1">
    <citation type="journal article" date="2021" name="PeerJ">
        <title>Extensive microbial diversity within the chicken gut microbiome revealed by metagenomics and culture.</title>
        <authorList>
            <person name="Gilroy R."/>
            <person name="Ravi A."/>
            <person name="Getino M."/>
            <person name="Pursley I."/>
            <person name="Horton D.L."/>
            <person name="Alikhan N.F."/>
            <person name="Baker D."/>
            <person name="Gharbi K."/>
            <person name="Hall N."/>
            <person name="Watson M."/>
            <person name="Adriaenssens E.M."/>
            <person name="Foster-Nyarko E."/>
            <person name="Jarju S."/>
            <person name="Secka A."/>
            <person name="Antonio M."/>
            <person name="Oren A."/>
            <person name="Chaudhuri R.R."/>
            <person name="La Ragione R."/>
            <person name="Hildebrand F."/>
            <person name="Pallen M.J."/>
        </authorList>
    </citation>
    <scope>NUCLEOTIDE SEQUENCE</scope>
    <source>
        <strain evidence="7">ChiBcec18-1249</strain>
    </source>
</reference>
<protein>
    <recommendedName>
        <fullName evidence="6">Adenylate kinase</fullName>
        <ecNumber evidence="6">2.7.4.3</ecNumber>
    </recommendedName>
</protein>
<sequence length="68" mass="6972">MKLILLGAPGAGKGTQAEILCKELNIPTISTGNILRAAIKNGTPTGLKAKSFMDAGQLVPDDVIIGII</sequence>
<comment type="caution">
    <text evidence="7">The sequence shown here is derived from an EMBL/GenBank/DDBJ whole genome shotgun (WGS) entry which is preliminary data.</text>
</comment>
<organism evidence="7 8">
    <name type="scientific">Candidatus Oscillibacter excrementigallinarum</name>
    <dbReference type="NCBI Taxonomy" id="2838716"/>
    <lineage>
        <taxon>Bacteria</taxon>
        <taxon>Bacillati</taxon>
        <taxon>Bacillota</taxon>
        <taxon>Clostridia</taxon>
        <taxon>Eubacteriales</taxon>
        <taxon>Oscillospiraceae</taxon>
        <taxon>Oscillibacter</taxon>
    </lineage>
</organism>
<evidence type="ECO:0000256" key="2">
    <source>
        <dbReference type="ARBA" id="ARBA00022727"/>
    </source>
</evidence>
<dbReference type="SUPFAM" id="SSF52540">
    <property type="entry name" value="P-loop containing nucleoside triphosphate hydrolases"/>
    <property type="match status" value="1"/>
</dbReference>
<dbReference type="Gene3D" id="3.40.50.300">
    <property type="entry name" value="P-loop containing nucleotide triphosphate hydrolases"/>
    <property type="match status" value="1"/>
</dbReference>
<keyword evidence="2" id="KW-0545">Nucleotide biosynthesis</keyword>
<reference evidence="7" key="2">
    <citation type="submission" date="2021-04" db="EMBL/GenBank/DDBJ databases">
        <authorList>
            <person name="Gilroy R."/>
        </authorList>
    </citation>
    <scope>NUCLEOTIDE SEQUENCE</scope>
    <source>
        <strain evidence="7">ChiBcec18-1249</strain>
    </source>
</reference>
<dbReference type="InterPro" id="IPR027417">
    <property type="entry name" value="P-loop_NTPase"/>
</dbReference>
<comment type="similarity">
    <text evidence="5">Belongs to the adenylate kinase family.</text>
</comment>
<comment type="catalytic activity">
    <reaction evidence="6">
        <text>AMP + ATP = 2 ADP</text>
        <dbReference type="Rhea" id="RHEA:12973"/>
        <dbReference type="ChEBI" id="CHEBI:30616"/>
        <dbReference type="ChEBI" id="CHEBI:456215"/>
        <dbReference type="ChEBI" id="CHEBI:456216"/>
        <dbReference type="EC" id="2.7.4.3"/>
    </reaction>
</comment>
<keyword evidence="6" id="KW-0067">ATP-binding</keyword>
<evidence type="ECO:0000256" key="1">
    <source>
        <dbReference type="ARBA" id="ARBA00022679"/>
    </source>
</evidence>
<proteinExistence type="inferred from homology"/>
<keyword evidence="3 6" id="KW-0547">Nucleotide-binding</keyword>
<dbReference type="Pfam" id="PF00406">
    <property type="entry name" value="ADK"/>
    <property type="match status" value="1"/>
</dbReference>
<keyword evidence="4 5" id="KW-0418">Kinase</keyword>
<dbReference type="CDD" id="cd01428">
    <property type="entry name" value="ADK"/>
    <property type="match status" value="1"/>
</dbReference>
<gene>
    <name evidence="7" type="ORF">H9787_06910</name>
</gene>
<evidence type="ECO:0000313" key="8">
    <source>
        <dbReference type="Proteomes" id="UP000823824"/>
    </source>
</evidence>
<name>A0A9D2LIQ4_9FIRM</name>
<evidence type="ECO:0000256" key="6">
    <source>
        <dbReference type="RuleBase" id="RU003331"/>
    </source>
</evidence>
<evidence type="ECO:0000256" key="4">
    <source>
        <dbReference type="ARBA" id="ARBA00022777"/>
    </source>
</evidence>
<dbReference type="AlphaFoldDB" id="A0A9D2LIQ4"/>
<dbReference type="GO" id="GO:0005524">
    <property type="term" value="F:ATP binding"/>
    <property type="evidence" value="ECO:0007669"/>
    <property type="project" value="UniProtKB-KW"/>
</dbReference>
<evidence type="ECO:0000313" key="7">
    <source>
        <dbReference type="EMBL" id="HJB13423.1"/>
    </source>
</evidence>